<dbReference type="Pfam" id="PF13376">
    <property type="entry name" value="OmdA"/>
    <property type="match status" value="1"/>
</dbReference>
<comment type="caution">
    <text evidence="1">The sequence shown here is derived from an EMBL/GenBank/DDBJ whole genome shotgun (WGS) entry which is preliminary data.</text>
</comment>
<dbReference type="EMBL" id="SDWS01000001">
    <property type="protein sequence ID" value="RYB96168.1"/>
    <property type="molecule type" value="Genomic_DNA"/>
</dbReference>
<dbReference type="AlphaFoldDB" id="A0A4Q2S3M3"/>
<evidence type="ECO:0000313" key="2">
    <source>
        <dbReference type="Proteomes" id="UP000291838"/>
    </source>
</evidence>
<keyword evidence="2" id="KW-1185">Reference proteome</keyword>
<evidence type="ECO:0000313" key="1">
    <source>
        <dbReference type="EMBL" id="RYB96168.1"/>
    </source>
</evidence>
<gene>
    <name evidence="1" type="ORF">EUA06_00865</name>
</gene>
<name>A0A4Q2S3M3_9ACTN</name>
<dbReference type="Proteomes" id="UP000291838">
    <property type="component" value="Unassembled WGS sequence"/>
</dbReference>
<accession>A0A4Q2S3M3</accession>
<protein>
    <recommendedName>
        <fullName evidence="3">YdeI/OmpD-associated family protein</fullName>
    </recommendedName>
</protein>
<organism evidence="1 2">
    <name type="scientific">Nocardioides glacieisoli</name>
    <dbReference type="NCBI Taxonomy" id="1168730"/>
    <lineage>
        <taxon>Bacteria</taxon>
        <taxon>Bacillati</taxon>
        <taxon>Actinomycetota</taxon>
        <taxon>Actinomycetes</taxon>
        <taxon>Propionibacteriales</taxon>
        <taxon>Nocardioidaceae</taxon>
        <taxon>Nocardioides</taxon>
    </lineage>
</organism>
<dbReference type="RefSeq" id="WP_129473120.1">
    <property type="nucleotide sequence ID" value="NZ_SDWS01000001.1"/>
</dbReference>
<proteinExistence type="predicted"/>
<evidence type="ECO:0008006" key="3">
    <source>
        <dbReference type="Google" id="ProtNLM"/>
    </source>
</evidence>
<sequence>MGAMDEAERLEPGTIEGWSDWLHEHHEQPTGVWLVSPRKAVERPFSYEEAVLEALRYGWVDSTVKPVDDLRSMQWFAPRRAGSMWTRINKGRVARLEEAGLMEVAGAAAIAQAKETGMWTLMDDVEDLVVPDDLAAAFDRHPGSRAHWESWSASARKLILTWIVLAKRPETRAVRVETTAEKAATGTKSQP</sequence>
<dbReference type="OrthoDB" id="9796999at2"/>
<reference evidence="1 2" key="1">
    <citation type="submission" date="2019-01" db="EMBL/GenBank/DDBJ databases">
        <title>Novel species of Nocardioides.</title>
        <authorList>
            <person name="Liu Q."/>
            <person name="Xin Y.-H."/>
        </authorList>
    </citation>
    <scope>NUCLEOTIDE SEQUENCE [LARGE SCALE GENOMIC DNA]</scope>
    <source>
        <strain evidence="1 2">HLT3-15</strain>
    </source>
</reference>